<sequence length="33" mass="4004">MQNLVRTFLGDDVRQINNQIYFREQGDLDTFAW</sequence>
<organism evidence="1">
    <name type="scientific">marine metagenome</name>
    <dbReference type="NCBI Taxonomy" id="408172"/>
    <lineage>
        <taxon>unclassified sequences</taxon>
        <taxon>metagenomes</taxon>
        <taxon>ecological metagenomes</taxon>
    </lineage>
</organism>
<accession>A0A383BZZ9</accession>
<reference evidence="1" key="1">
    <citation type="submission" date="2018-05" db="EMBL/GenBank/DDBJ databases">
        <authorList>
            <person name="Lanie J.A."/>
            <person name="Ng W.-L."/>
            <person name="Kazmierczak K.M."/>
            <person name="Andrzejewski T.M."/>
            <person name="Davidsen T.M."/>
            <person name="Wayne K.J."/>
            <person name="Tettelin H."/>
            <person name="Glass J.I."/>
            <person name="Rusch D."/>
            <person name="Podicherti R."/>
            <person name="Tsui H.-C.T."/>
            <person name="Winkler M.E."/>
        </authorList>
    </citation>
    <scope>NUCLEOTIDE SEQUENCE</scope>
</reference>
<evidence type="ECO:0000313" key="1">
    <source>
        <dbReference type="EMBL" id="SVE25403.1"/>
    </source>
</evidence>
<protein>
    <submittedName>
        <fullName evidence="1">Uncharacterized protein</fullName>
    </submittedName>
</protein>
<proteinExistence type="predicted"/>
<feature type="non-terminal residue" evidence="1">
    <location>
        <position position="33"/>
    </location>
</feature>
<gene>
    <name evidence="1" type="ORF">METZ01_LOCUS478257</name>
</gene>
<dbReference type="EMBL" id="UINC01204602">
    <property type="protein sequence ID" value="SVE25403.1"/>
    <property type="molecule type" value="Genomic_DNA"/>
</dbReference>
<name>A0A383BZZ9_9ZZZZ</name>
<dbReference type="AlphaFoldDB" id="A0A383BZZ9"/>